<feature type="domain" description="Protein FecR C-terminal" evidence="3">
    <location>
        <begin position="330"/>
        <end position="396"/>
    </location>
</feature>
<protein>
    <submittedName>
        <fullName evidence="4">FecR family protein</fullName>
    </submittedName>
</protein>
<evidence type="ECO:0000259" key="2">
    <source>
        <dbReference type="Pfam" id="PF04773"/>
    </source>
</evidence>
<keyword evidence="1" id="KW-0472">Membrane</keyword>
<dbReference type="RefSeq" id="WP_130538683.1">
    <property type="nucleotide sequence ID" value="NZ_CP042431.1"/>
</dbReference>
<evidence type="ECO:0000259" key="3">
    <source>
        <dbReference type="Pfam" id="PF16344"/>
    </source>
</evidence>
<dbReference type="PANTHER" id="PTHR30273">
    <property type="entry name" value="PERIPLASMIC SIGNAL SENSOR AND SIGMA FACTOR ACTIVATOR FECR-RELATED"/>
    <property type="match status" value="1"/>
</dbReference>
<evidence type="ECO:0000256" key="1">
    <source>
        <dbReference type="SAM" id="Phobius"/>
    </source>
</evidence>
<dbReference type="OrthoDB" id="641696at2"/>
<dbReference type="Gene3D" id="2.60.120.1440">
    <property type="match status" value="1"/>
</dbReference>
<dbReference type="Pfam" id="PF04773">
    <property type="entry name" value="FecR"/>
    <property type="match status" value="1"/>
</dbReference>
<sequence>METPQDRIVQLLTRYSQRTATEAELAELTEWMANTSNAAPFDALVTQLLEQQTSQQSKAQDPNWEILYEKVLAGRPTLAAIPESVPVRSIRKRWLVAASVAVLLGAGAWLWSINSRETTASAPIVATTPIGPGQEGAILTLADGTTILLDSIVNGFVSNQSGVEVVLQNGELNYGKGQSSNNPSYNSMSTPKGRQFRLQLPDGTRVWLNAASSIRYPVAFAEKERRVEIQGEAYFEVAVNKSKPFLININNKAEVEVLGTSFNVNAYADEPQISTTLLNGRIRVSGANSVTTSDKLLLQPGQQAQLKDDQFELVKNPDLSKVMAWKNGLFNFEGTDLKEMMRQLVRWYDIEVVYEGNVPDVHFFGKMSRKLDLSTVLAALKGFGLHFRMENRKLVIMP</sequence>
<dbReference type="EMBL" id="SGXA01000001">
    <property type="protein sequence ID" value="RZS74205.1"/>
    <property type="molecule type" value="Genomic_DNA"/>
</dbReference>
<evidence type="ECO:0000313" key="4">
    <source>
        <dbReference type="EMBL" id="RZS74205.1"/>
    </source>
</evidence>
<name>A0A4Q7N2J1_9BACT</name>
<dbReference type="InterPro" id="IPR006860">
    <property type="entry name" value="FecR"/>
</dbReference>
<feature type="transmembrane region" description="Helical" evidence="1">
    <location>
        <begin position="94"/>
        <end position="111"/>
    </location>
</feature>
<dbReference type="InterPro" id="IPR032508">
    <property type="entry name" value="FecR_C"/>
</dbReference>
<gene>
    <name evidence="4" type="ORF">EV199_0049</name>
</gene>
<dbReference type="Proteomes" id="UP000293874">
    <property type="component" value="Unassembled WGS sequence"/>
</dbReference>
<dbReference type="PANTHER" id="PTHR30273:SF2">
    <property type="entry name" value="PROTEIN FECR"/>
    <property type="match status" value="1"/>
</dbReference>
<dbReference type="Gene3D" id="3.55.50.30">
    <property type="match status" value="1"/>
</dbReference>
<dbReference type="AlphaFoldDB" id="A0A4Q7N2J1"/>
<keyword evidence="1" id="KW-0812">Transmembrane</keyword>
<accession>A0A4Q7N2J1</accession>
<comment type="caution">
    <text evidence="4">The sequence shown here is derived from an EMBL/GenBank/DDBJ whole genome shotgun (WGS) entry which is preliminary data.</text>
</comment>
<organism evidence="4 5">
    <name type="scientific">Pseudobacter ginsenosidimutans</name>
    <dbReference type="NCBI Taxonomy" id="661488"/>
    <lineage>
        <taxon>Bacteria</taxon>
        <taxon>Pseudomonadati</taxon>
        <taxon>Bacteroidota</taxon>
        <taxon>Chitinophagia</taxon>
        <taxon>Chitinophagales</taxon>
        <taxon>Chitinophagaceae</taxon>
        <taxon>Pseudobacter</taxon>
    </lineage>
</organism>
<dbReference type="FunFam" id="2.60.120.1440:FF:000001">
    <property type="entry name" value="Putative anti-sigma factor"/>
    <property type="match status" value="1"/>
</dbReference>
<dbReference type="InterPro" id="IPR012373">
    <property type="entry name" value="Ferrdict_sens_TM"/>
</dbReference>
<keyword evidence="1" id="KW-1133">Transmembrane helix</keyword>
<proteinExistence type="predicted"/>
<feature type="domain" description="FecR protein" evidence="2">
    <location>
        <begin position="188"/>
        <end position="282"/>
    </location>
</feature>
<reference evidence="4 5" key="1">
    <citation type="submission" date="2019-02" db="EMBL/GenBank/DDBJ databases">
        <title>Genomic Encyclopedia of Type Strains, Phase IV (KMG-IV): sequencing the most valuable type-strain genomes for metagenomic binning, comparative biology and taxonomic classification.</title>
        <authorList>
            <person name="Goeker M."/>
        </authorList>
    </citation>
    <scope>NUCLEOTIDE SEQUENCE [LARGE SCALE GENOMIC DNA]</scope>
    <source>
        <strain evidence="4 5">DSM 18116</strain>
    </source>
</reference>
<dbReference type="Pfam" id="PF16344">
    <property type="entry name" value="FecR_C"/>
    <property type="match status" value="1"/>
</dbReference>
<keyword evidence="5" id="KW-1185">Reference proteome</keyword>
<dbReference type="GO" id="GO:0016989">
    <property type="term" value="F:sigma factor antagonist activity"/>
    <property type="evidence" value="ECO:0007669"/>
    <property type="project" value="TreeGrafter"/>
</dbReference>
<evidence type="ECO:0000313" key="5">
    <source>
        <dbReference type="Proteomes" id="UP000293874"/>
    </source>
</evidence>